<sequence>MTRRQLILGLVLVAATAVAGTAAFRLWREQSRAARAWAALPPTPNLIRWPAEMVAAVQEAAAAVRASRDPVKPLGQLAMLYVANGFGSEAERLLHALRRLQPKEARWPYLLAELHRRAGDRDRVEQALEMTVALAPDYAPAWLRLGDLMLEQKLFGRAQRCFQQASLVAPGEVRTRFAVIAFEARHGRRTDPRPSLIVLARDNPGIRELHELLAQLHAAAGDPVRAQQEQRLLERADRRLGMPDPWMEELLEHCYEPNRLQRAAQRFAAEKRLDLAESLLRRATSLSPADPTPRSALAQLLVSSERIRDARTVLEQALVECPDEPMVPIALARVLCQEHKPLEAVAIAQAALACWPEHAGLHAAVGYAWRDARENETALAALREALRLNPTLVEAQYNLAFCLMALRQREAAQVAVQRALTLRPDYPEALVMLGGLELDNGDVAAAQRHILALFELRPDEPGSRLLYAALHHELGNRARDERKFEEADRRYRAGLEVSPQFAPLLHEGALLAARRAQYGQVVEWLERYLRLAPRDLEAYILLAEAYREIQRPELLERALERGSEMAAKIGDTAKHAEFETRLDQLY</sequence>
<dbReference type="KEGG" id="ote:Oter_0492"/>
<dbReference type="EMBL" id="CP001032">
    <property type="protein sequence ID" value="ACB73782.1"/>
    <property type="molecule type" value="Genomic_DNA"/>
</dbReference>
<dbReference type="SMART" id="SM00028">
    <property type="entry name" value="TPR"/>
    <property type="match status" value="9"/>
</dbReference>
<accession>B1ZRT9</accession>
<keyword evidence="1" id="KW-0677">Repeat</keyword>
<dbReference type="SUPFAM" id="SSF48452">
    <property type="entry name" value="TPR-like"/>
    <property type="match status" value="3"/>
</dbReference>
<dbReference type="RefSeq" id="WP_012373320.1">
    <property type="nucleotide sequence ID" value="NC_010571.1"/>
</dbReference>
<evidence type="ECO:0000256" key="2">
    <source>
        <dbReference type="ARBA" id="ARBA00022803"/>
    </source>
</evidence>
<dbReference type="Pfam" id="PF13432">
    <property type="entry name" value="TPR_16"/>
    <property type="match status" value="1"/>
</dbReference>
<dbReference type="InterPro" id="IPR019734">
    <property type="entry name" value="TPR_rpt"/>
</dbReference>
<dbReference type="Proteomes" id="UP000007013">
    <property type="component" value="Chromosome"/>
</dbReference>
<dbReference type="PANTHER" id="PTHR45586">
    <property type="entry name" value="TPR REPEAT-CONTAINING PROTEIN PA4667"/>
    <property type="match status" value="1"/>
</dbReference>
<dbReference type="PANTHER" id="PTHR45586:SF1">
    <property type="entry name" value="LIPOPOLYSACCHARIDE ASSEMBLY PROTEIN B"/>
    <property type="match status" value="1"/>
</dbReference>
<feature type="repeat" description="TPR" evidence="3">
    <location>
        <begin position="359"/>
        <end position="392"/>
    </location>
</feature>
<dbReference type="STRING" id="452637.Oter_0492"/>
<dbReference type="PROSITE" id="PS50005">
    <property type="entry name" value="TPR"/>
    <property type="match status" value="2"/>
</dbReference>
<dbReference type="AlphaFoldDB" id="B1ZRT9"/>
<evidence type="ECO:0000313" key="4">
    <source>
        <dbReference type="EMBL" id="ACB73782.1"/>
    </source>
</evidence>
<evidence type="ECO:0000313" key="5">
    <source>
        <dbReference type="Proteomes" id="UP000007013"/>
    </source>
</evidence>
<dbReference type="HOGENOM" id="CLU_040534_0_0_0"/>
<keyword evidence="2 3" id="KW-0802">TPR repeat</keyword>
<organism evidence="4 5">
    <name type="scientific">Opitutus terrae (strain DSM 11246 / JCM 15787 / PB90-1)</name>
    <dbReference type="NCBI Taxonomy" id="452637"/>
    <lineage>
        <taxon>Bacteria</taxon>
        <taxon>Pseudomonadati</taxon>
        <taxon>Verrucomicrobiota</taxon>
        <taxon>Opitutia</taxon>
        <taxon>Opitutales</taxon>
        <taxon>Opitutaceae</taxon>
        <taxon>Opitutus</taxon>
    </lineage>
</organism>
<name>B1ZRT9_OPITP</name>
<dbReference type="InterPro" id="IPR011990">
    <property type="entry name" value="TPR-like_helical_dom_sf"/>
</dbReference>
<dbReference type="InterPro" id="IPR051012">
    <property type="entry name" value="CellSynth/LPSAsmb/PSIAsmb"/>
</dbReference>
<dbReference type="Gene3D" id="1.25.40.10">
    <property type="entry name" value="Tetratricopeptide repeat domain"/>
    <property type="match status" value="2"/>
</dbReference>
<reference evidence="4 5" key="1">
    <citation type="journal article" date="2011" name="J. Bacteriol.">
        <title>Genome sequence of the verrucomicrobium Opitutus terrae PB90-1, an abundant inhabitant of rice paddy soil ecosystems.</title>
        <authorList>
            <person name="van Passel M.W."/>
            <person name="Kant R."/>
            <person name="Palva A."/>
            <person name="Copeland A."/>
            <person name="Lucas S."/>
            <person name="Lapidus A."/>
            <person name="Glavina del Rio T."/>
            <person name="Pitluck S."/>
            <person name="Goltsman E."/>
            <person name="Clum A."/>
            <person name="Sun H."/>
            <person name="Schmutz J."/>
            <person name="Larimer F.W."/>
            <person name="Land M.L."/>
            <person name="Hauser L."/>
            <person name="Kyrpides N."/>
            <person name="Mikhailova N."/>
            <person name="Richardson P.P."/>
            <person name="Janssen P.H."/>
            <person name="de Vos W.M."/>
            <person name="Smidt H."/>
        </authorList>
    </citation>
    <scope>NUCLEOTIDE SEQUENCE [LARGE SCALE GENOMIC DNA]</scope>
    <source>
        <strain evidence="5">DSM 11246 / JCM 15787 / PB90-1</strain>
    </source>
</reference>
<gene>
    <name evidence="4" type="ordered locus">Oter_0492</name>
</gene>
<keyword evidence="5" id="KW-1185">Reference proteome</keyword>
<protein>
    <submittedName>
        <fullName evidence="4">TPR repeat-containing protein</fullName>
    </submittedName>
</protein>
<evidence type="ECO:0000256" key="3">
    <source>
        <dbReference type="PROSITE-ProRule" id="PRU00339"/>
    </source>
</evidence>
<proteinExistence type="predicted"/>
<feature type="repeat" description="TPR" evidence="3">
    <location>
        <begin position="139"/>
        <end position="172"/>
    </location>
</feature>
<dbReference type="Pfam" id="PF14559">
    <property type="entry name" value="TPR_19"/>
    <property type="match status" value="2"/>
</dbReference>
<dbReference type="OrthoDB" id="183946at2"/>
<evidence type="ECO:0000256" key="1">
    <source>
        <dbReference type="ARBA" id="ARBA00022737"/>
    </source>
</evidence>
<dbReference type="eggNOG" id="COG0457">
    <property type="taxonomic scope" value="Bacteria"/>
</dbReference>